<dbReference type="RefSeq" id="WP_171184385.1">
    <property type="nucleotide sequence ID" value="NZ_WTPX01000020.1"/>
</dbReference>
<accession>A0ABX1VC79</accession>
<proteinExistence type="predicted"/>
<protein>
    <submittedName>
        <fullName evidence="1">Uncharacterized protein</fullName>
    </submittedName>
</protein>
<gene>
    <name evidence="1" type="ORF">LzC2_09850</name>
</gene>
<reference evidence="1 2" key="1">
    <citation type="journal article" date="2020" name="Syst. Appl. Microbiol.">
        <title>Alienimonas chondri sp. nov., a novel planctomycete isolated from the biofilm of the red alga Chondrus crispus.</title>
        <authorList>
            <person name="Vitorino I."/>
            <person name="Albuquerque L."/>
            <person name="Wiegand S."/>
            <person name="Kallscheuer N."/>
            <person name="da Costa M.S."/>
            <person name="Lobo-da-Cunha A."/>
            <person name="Jogler C."/>
            <person name="Lage O.M."/>
        </authorList>
    </citation>
    <scope>NUCLEOTIDE SEQUENCE [LARGE SCALE GENOMIC DNA]</scope>
    <source>
        <strain evidence="1 2">LzC2</strain>
    </source>
</reference>
<evidence type="ECO:0000313" key="1">
    <source>
        <dbReference type="EMBL" id="NNJ24923.1"/>
    </source>
</evidence>
<organism evidence="1 2">
    <name type="scientific">Alienimonas chondri</name>
    <dbReference type="NCBI Taxonomy" id="2681879"/>
    <lineage>
        <taxon>Bacteria</taxon>
        <taxon>Pseudomonadati</taxon>
        <taxon>Planctomycetota</taxon>
        <taxon>Planctomycetia</taxon>
        <taxon>Planctomycetales</taxon>
        <taxon>Planctomycetaceae</taxon>
        <taxon>Alienimonas</taxon>
    </lineage>
</organism>
<name>A0ABX1VC79_9PLAN</name>
<dbReference type="Proteomes" id="UP000609651">
    <property type="component" value="Unassembled WGS sequence"/>
</dbReference>
<sequence>MSVLCAALLVVASPAAPVDEDAALIVTIPYPVTDLTNGDAESLGSLADDVVAALDRDAWATFGGRGRISLSHGPDALVVRQTAEHQREISAFLTKRRRALEAD</sequence>
<comment type="caution">
    <text evidence="1">The sequence shown here is derived from an EMBL/GenBank/DDBJ whole genome shotgun (WGS) entry which is preliminary data.</text>
</comment>
<evidence type="ECO:0000313" key="2">
    <source>
        <dbReference type="Proteomes" id="UP000609651"/>
    </source>
</evidence>
<keyword evidence="2" id="KW-1185">Reference proteome</keyword>
<dbReference type="EMBL" id="WTPX01000020">
    <property type="protein sequence ID" value="NNJ24923.1"/>
    <property type="molecule type" value="Genomic_DNA"/>
</dbReference>